<evidence type="ECO:0000256" key="1">
    <source>
        <dbReference type="ARBA" id="ARBA00005947"/>
    </source>
</evidence>
<dbReference type="PANTHER" id="PTHR10625">
    <property type="entry name" value="HISTONE DEACETYLASE HDAC1-RELATED"/>
    <property type="match status" value="1"/>
</dbReference>
<dbReference type="CDD" id="cd09996">
    <property type="entry name" value="HDAC_classII_1"/>
    <property type="match status" value="1"/>
</dbReference>
<dbReference type="InterPro" id="IPR023801">
    <property type="entry name" value="His_deacetylse_dom"/>
</dbReference>
<evidence type="ECO:0000313" key="3">
    <source>
        <dbReference type="EMBL" id="SEU05987.1"/>
    </source>
</evidence>
<dbReference type="PRINTS" id="PR01270">
    <property type="entry name" value="HDASUPER"/>
</dbReference>
<dbReference type="SUPFAM" id="SSF52768">
    <property type="entry name" value="Arginase/deacetylase"/>
    <property type="match status" value="1"/>
</dbReference>
<dbReference type="Proteomes" id="UP000199180">
    <property type="component" value="Unassembled WGS sequence"/>
</dbReference>
<dbReference type="InterPro" id="IPR037138">
    <property type="entry name" value="His_deacetylse_dom_sf"/>
</dbReference>
<dbReference type="PANTHER" id="PTHR10625:SF31">
    <property type="entry name" value="HISTONE DEACETYLASE DOMAIN-CONTAINING PROTEIN"/>
    <property type="match status" value="1"/>
</dbReference>
<comment type="similarity">
    <text evidence="1">Belongs to the histone deacetylase family.</text>
</comment>
<accession>A0A1I0J7Q8</accession>
<dbReference type="InterPro" id="IPR023696">
    <property type="entry name" value="Ureohydrolase_dom_sf"/>
</dbReference>
<dbReference type="Gene3D" id="3.40.800.20">
    <property type="entry name" value="Histone deacetylase domain"/>
    <property type="match status" value="1"/>
</dbReference>
<dbReference type="GO" id="GO:0005737">
    <property type="term" value="C:cytoplasm"/>
    <property type="evidence" value="ECO:0007669"/>
    <property type="project" value="TreeGrafter"/>
</dbReference>
<protein>
    <submittedName>
        <fullName evidence="3">Acetoin utilization deacetylase AcuC</fullName>
    </submittedName>
</protein>
<gene>
    <name evidence="3" type="ORF">SAMN04489858_12240</name>
</gene>
<dbReference type="STRING" id="364199.SAMN04489858_12240"/>
<dbReference type="EMBL" id="FOHO01000022">
    <property type="protein sequence ID" value="SEU05987.1"/>
    <property type="molecule type" value="Genomic_DNA"/>
</dbReference>
<evidence type="ECO:0000259" key="2">
    <source>
        <dbReference type="Pfam" id="PF00850"/>
    </source>
</evidence>
<dbReference type="Pfam" id="PF00850">
    <property type="entry name" value="Hist_deacetyl"/>
    <property type="match status" value="1"/>
</dbReference>
<keyword evidence="4" id="KW-1185">Reference proteome</keyword>
<feature type="domain" description="Histone deacetylase" evidence="2">
    <location>
        <begin position="35"/>
        <end position="324"/>
    </location>
</feature>
<dbReference type="RefSeq" id="WP_090737923.1">
    <property type="nucleotide sequence ID" value="NZ_FOHO01000022.1"/>
</dbReference>
<organism evidence="3 4">
    <name type="scientific">Paracoccus homiensis</name>
    <dbReference type="NCBI Taxonomy" id="364199"/>
    <lineage>
        <taxon>Bacteria</taxon>
        <taxon>Pseudomonadati</taxon>
        <taxon>Pseudomonadota</taxon>
        <taxon>Alphaproteobacteria</taxon>
        <taxon>Rhodobacterales</taxon>
        <taxon>Paracoccaceae</taxon>
        <taxon>Paracoccus</taxon>
    </lineage>
</organism>
<name>A0A1I0J7Q8_9RHOB</name>
<dbReference type="InterPro" id="IPR000286">
    <property type="entry name" value="HDACs"/>
</dbReference>
<evidence type="ECO:0000313" key="4">
    <source>
        <dbReference type="Proteomes" id="UP000199180"/>
    </source>
</evidence>
<proteinExistence type="inferred from homology"/>
<dbReference type="GO" id="GO:0040029">
    <property type="term" value="P:epigenetic regulation of gene expression"/>
    <property type="evidence" value="ECO:0007669"/>
    <property type="project" value="TreeGrafter"/>
</dbReference>
<sequence>MTTGYVWKDIFAWHQTGDGGAFLPARGLIQPGQLHAENAETKRRIHNLLEVSGILDGLHSIRDIAAATDEEILAVHDAAYIDHIKALSAENGGDAGELTPFGPGGYEIAALSAGGCLTAGRAVMRGEIDNAYVLNRPPGHHAEPDRGRGFCLLANGPIAVEALRREFGIGRVAFVDWDVHHGNGAQRIYYNDPTTLTISMHQHHYYPADTGAVDENGSGAGEGYNLNIPLHPGSGHGAYMHAFETVVIPALDRFRPELIVVLSGFDGGALDPLGRNMAYSTTFREMTRQVKSAAERHCQGRLLVLHEGGYSAAYAPFCGAAVVEELMGATDVIEDPFIPILEGIGMMDLQPHQAEAIARSAALVSRIEAP</sequence>
<dbReference type="OrthoDB" id="9808367at2"/>
<dbReference type="AlphaFoldDB" id="A0A1I0J7Q8"/>
<reference evidence="3 4" key="1">
    <citation type="submission" date="2016-10" db="EMBL/GenBank/DDBJ databases">
        <authorList>
            <person name="de Groot N.N."/>
        </authorList>
    </citation>
    <scope>NUCLEOTIDE SEQUENCE [LARGE SCALE GENOMIC DNA]</scope>
    <source>
        <strain evidence="3 4">DSM 17862</strain>
    </source>
</reference>
<dbReference type="GO" id="GO:0004407">
    <property type="term" value="F:histone deacetylase activity"/>
    <property type="evidence" value="ECO:0007669"/>
    <property type="project" value="TreeGrafter"/>
</dbReference>